<reference evidence="11 13" key="2">
    <citation type="submission" date="2019-04" db="EMBL/GenBank/DDBJ databases">
        <authorList>
            <person name="Schori C."/>
            <person name="Ahrens C."/>
        </authorList>
    </citation>
    <scope>NUCLEOTIDE SEQUENCE [LARGE SCALE GENOMIC DNA]</scope>
    <source>
        <strain evidence="11 13">DSM 2950</strain>
    </source>
</reference>
<dbReference type="KEGG" id="bpro:PMF13cell1_01097"/>
<proteinExistence type="inferred from homology"/>
<dbReference type="GO" id="GO:0006865">
    <property type="term" value="P:amino acid transport"/>
    <property type="evidence" value="ECO:0007669"/>
    <property type="project" value="UniProtKB-KW"/>
</dbReference>
<dbReference type="CDD" id="cd06582">
    <property type="entry name" value="TM_PBP1_LivH_like"/>
    <property type="match status" value="1"/>
</dbReference>
<dbReference type="Pfam" id="PF02653">
    <property type="entry name" value="BPD_transp_2"/>
    <property type="match status" value="1"/>
</dbReference>
<dbReference type="EMBL" id="CP039126">
    <property type="protein sequence ID" value="QMW76541.1"/>
    <property type="molecule type" value="Genomic_DNA"/>
</dbReference>
<feature type="transmembrane region" description="Helical" evidence="9">
    <location>
        <begin position="152"/>
        <end position="170"/>
    </location>
</feature>
<accession>A0A4P6LTE6</accession>
<feature type="transmembrane region" description="Helical" evidence="9">
    <location>
        <begin position="68"/>
        <end position="88"/>
    </location>
</feature>
<dbReference type="EMBL" id="CP035945">
    <property type="protein sequence ID" value="QBE95574.1"/>
    <property type="molecule type" value="Genomic_DNA"/>
</dbReference>
<dbReference type="AlphaFoldDB" id="A0A4P6LTE6"/>
<feature type="transmembrane region" description="Helical" evidence="9">
    <location>
        <begin position="266"/>
        <end position="287"/>
    </location>
</feature>
<evidence type="ECO:0000256" key="9">
    <source>
        <dbReference type="SAM" id="Phobius"/>
    </source>
</evidence>
<dbReference type="Proteomes" id="UP000289794">
    <property type="component" value="Chromosome"/>
</dbReference>
<evidence type="ECO:0000256" key="3">
    <source>
        <dbReference type="ARBA" id="ARBA00022475"/>
    </source>
</evidence>
<dbReference type="GO" id="GO:0022857">
    <property type="term" value="F:transmembrane transporter activity"/>
    <property type="evidence" value="ECO:0007669"/>
    <property type="project" value="InterPro"/>
</dbReference>
<dbReference type="RefSeq" id="WP_018593413.1">
    <property type="nucleotide sequence ID" value="NZ_AP031416.1"/>
</dbReference>
<dbReference type="InterPro" id="IPR001851">
    <property type="entry name" value="ABC_transp_permease"/>
</dbReference>
<name>A0A4P6LTE6_9FIRM</name>
<evidence type="ECO:0000256" key="5">
    <source>
        <dbReference type="ARBA" id="ARBA00022970"/>
    </source>
</evidence>
<evidence type="ECO:0000313" key="10">
    <source>
        <dbReference type="EMBL" id="QBE95574.1"/>
    </source>
</evidence>
<keyword evidence="6 9" id="KW-1133">Transmembrane helix</keyword>
<dbReference type="PANTHER" id="PTHR11795:SF447">
    <property type="entry name" value="ABC TRANSPORTER PERMEASE PROTEIN"/>
    <property type="match status" value="1"/>
</dbReference>
<reference evidence="10 12" key="1">
    <citation type="submission" date="2019-01" db="EMBL/GenBank/DDBJ databases">
        <title>PMF-metabolizing Aryl O-demethylase.</title>
        <authorList>
            <person name="Kim M."/>
        </authorList>
    </citation>
    <scope>NUCLEOTIDE SEQUENCE [LARGE SCALE GENOMIC DNA]</scope>
    <source>
        <strain evidence="10 12">PMF1</strain>
    </source>
</reference>
<evidence type="ECO:0000256" key="7">
    <source>
        <dbReference type="ARBA" id="ARBA00023136"/>
    </source>
</evidence>
<sequence length="302" mass="32525">MDLFFMQLFNALSVSSILLLASLGLAITFGLMGVINMAHGEFIMIGAYATYVVQNIWKQIFPEAMFDWYFPAAILVSFLFTALLGVLLERVIICRLYGRALDSLLVTWGISLVLQQLVRSVFGPANVSVSCPSFLDKNIHIFGMFSMSCKRLFIFGLAVVCCALIGFLMYRTRQGRNIRAAMQNRPMAASLGVNTAACDMMTFAVGSGFAGVAGCAITFLGSIGPTVGQSYIVDSFMTVVVGGVGRIVGCITGSAVIGVGGPVFEFFTSASLGKVLIFIVVVIILQFRPKGIFSISSRVLDE</sequence>
<comment type="similarity">
    <text evidence="8">Belongs to the binding-protein-dependent transport system permease family. LivHM subfamily.</text>
</comment>
<dbReference type="InterPro" id="IPR052157">
    <property type="entry name" value="BCAA_transport_permease"/>
</dbReference>
<keyword evidence="5" id="KW-0029">Amino-acid transport</keyword>
<dbReference type="PANTHER" id="PTHR11795">
    <property type="entry name" value="BRANCHED-CHAIN AMINO ACID TRANSPORT SYSTEM PERMEASE PROTEIN LIVH"/>
    <property type="match status" value="1"/>
</dbReference>
<evidence type="ECO:0000313" key="13">
    <source>
        <dbReference type="Proteomes" id="UP000515789"/>
    </source>
</evidence>
<comment type="subcellular location">
    <subcellularLocation>
        <location evidence="1">Cell membrane</location>
        <topology evidence="1">Multi-pass membrane protein</topology>
    </subcellularLocation>
</comment>
<evidence type="ECO:0000256" key="6">
    <source>
        <dbReference type="ARBA" id="ARBA00022989"/>
    </source>
</evidence>
<evidence type="ECO:0000256" key="1">
    <source>
        <dbReference type="ARBA" id="ARBA00004651"/>
    </source>
</evidence>
<feature type="transmembrane region" description="Helical" evidence="9">
    <location>
        <begin position="236"/>
        <end position="259"/>
    </location>
</feature>
<dbReference type="NCBIfam" id="TIGR03409">
    <property type="entry name" value="urea_trans_UrtB"/>
    <property type="match status" value="1"/>
</dbReference>
<evidence type="ECO:0000256" key="8">
    <source>
        <dbReference type="ARBA" id="ARBA00037998"/>
    </source>
</evidence>
<dbReference type="InterPro" id="IPR017779">
    <property type="entry name" value="ABC_UrtB_bac"/>
</dbReference>
<protein>
    <submittedName>
        <fullName evidence="10">High-affinity branched-chain amino acid transport system permease protein LivH</fullName>
    </submittedName>
    <submittedName>
        <fullName evidence="11">Urea ABC transporter permease subunit UrtB</fullName>
    </submittedName>
</protein>
<evidence type="ECO:0000256" key="4">
    <source>
        <dbReference type="ARBA" id="ARBA00022692"/>
    </source>
</evidence>
<evidence type="ECO:0000313" key="12">
    <source>
        <dbReference type="Proteomes" id="UP000289794"/>
    </source>
</evidence>
<feature type="transmembrane region" description="Helical" evidence="9">
    <location>
        <begin position="191"/>
        <end position="224"/>
    </location>
</feature>
<dbReference type="GO" id="GO:0005886">
    <property type="term" value="C:plasma membrane"/>
    <property type="evidence" value="ECO:0007669"/>
    <property type="project" value="UniProtKB-SubCell"/>
</dbReference>
<keyword evidence="2" id="KW-0813">Transport</keyword>
<evidence type="ECO:0000313" key="11">
    <source>
        <dbReference type="EMBL" id="QMW76541.1"/>
    </source>
</evidence>
<gene>
    <name evidence="10" type="primary">livH</name>
    <name evidence="11" type="synonym">urtB</name>
    <name evidence="11" type="ORF">E5259_02425</name>
    <name evidence="10" type="ORF">PMF13cell1_01097</name>
</gene>
<organism evidence="10 12">
    <name type="scientific">Blautia producta</name>
    <dbReference type="NCBI Taxonomy" id="33035"/>
    <lineage>
        <taxon>Bacteria</taxon>
        <taxon>Bacillati</taxon>
        <taxon>Bacillota</taxon>
        <taxon>Clostridia</taxon>
        <taxon>Lachnospirales</taxon>
        <taxon>Lachnospiraceae</taxon>
        <taxon>Blautia</taxon>
    </lineage>
</organism>
<evidence type="ECO:0000256" key="2">
    <source>
        <dbReference type="ARBA" id="ARBA00022448"/>
    </source>
</evidence>
<keyword evidence="4 9" id="KW-0812">Transmembrane</keyword>
<keyword evidence="7 9" id="KW-0472">Membrane</keyword>
<feature type="transmembrane region" description="Helical" evidence="9">
    <location>
        <begin position="12"/>
        <end position="35"/>
    </location>
</feature>
<keyword evidence="3" id="KW-1003">Cell membrane</keyword>
<dbReference type="GeneID" id="75052778"/>
<dbReference type="Proteomes" id="UP000515789">
    <property type="component" value="Chromosome"/>
</dbReference>